<comment type="caution">
    <text evidence="2">The sequence shown here is derived from an EMBL/GenBank/DDBJ whole genome shotgun (WGS) entry which is preliminary data.</text>
</comment>
<keyword evidence="1" id="KW-1133">Transmembrane helix</keyword>
<dbReference type="RefSeq" id="WP_196956293.1">
    <property type="nucleotide sequence ID" value="NZ_JADWYK010000011.1"/>
</dbReference>
<evidence type="ECO:0000256" key="1">
    <source>
        <dbReference type="SAM" id="Phobius"/>
    </source>
</evidence>
<name>A0ABS0L7C2_9BACT</name>
<keyword evidence="1" id="KW-0812">Transmembrane</keyword>
<accession>A0ABS0L7C2</accession>
<dbReference type="Proteomes" id="UP000601099">
    <property type="component" value="Unassembled WGS sequence"/>
</dbReference>
<keyword evidence="3" id="KW-1185">Reference proteome</keyword>
<sequence>MAKAIKAIECPKCGSTQKALVSPEVFRCENCGTEYFLDNDDININYTVRQVAPPAGPAPKLRVLAGVVAVVALLLVFGARQLFTRDAPQPVFVASVPAAPAEEEKSSKFSFSSREALLYLAPTQKPVLFQVGTRSYDGETQDSSYAVFADATTGAALKSVPVPIPPSASSPDFDLKQFSNGDLYLIANKTAVYRVDKAANSLKEVTKPLFQGQPKLTSGIATVEAGDDDYGDYFALFTNDGRNLMYFPLIHQVYTQDDFYEARHGFSTLQPRAPTKTAFIFSRKSTTYPEDKIQLIKYQYRDNGGGARDLPRFEWSDDYGGSGIFTDADPHVKRLITPYELKEARVLSYADFTPGRLYFDPSLLYADADYVLISFKPTASPTIPVSVQCLDARTGAIRFTQPLAASDSPDRAIRYAQGFALQDGHQTYTLSLIGQLQKHSELP</sequence>
<keyword evidence="1" id="KW-0472">Membrane</keyword>
<organism evidence="2 3">
    <name type="scientific">Hymenobacter guriensis</name>
    <dbReference type="NCBI Taxonomy" id="2793065"/>
    <lineage>
        <taxon>Bacteria</taxon>
        <taxon>Pseudomonadati</taxon>
        <taxon>Bacteroidota</taxon>
        <taxon>Cytophagia</taxon>
        <taxon>Cytophagales</taxon>
        <taxon>Hymenobacteraceae</taxon>
        <taxon>Hymenobacter</taxon>
    </lineage>
</organism>
<evidence type="ECO:0000313" key="3">
    <source>
        <dbReference type="Proteomes" id="UP000601099"/>
    </source>
</evidence>
<evidence type="ECO:0008006" key="4">
    <source>
        <dbReference type="Google" id="ProtNLM"/>
    </source>
</evidence>
<gene>
    <name evidence="2" type="ORF">I5L79_17105</name>
</gene>
<dbReference type="EMBL" id="JADWYK010000011">
    <property type="protein sequence ID" value="MBG8555272.1"/>
    <property type="molecule type" value="Genomic_DNA"/>
</dbReference>
<protein>
    <recommendedName>
        <fullName evidence="4">Zinc ribbon domain-containing protein</fullName>
    </recommendedName>
</protein>
<proteinExistence type="predicted"/>
<feature type="transmembrane region" description="Helical" evidence="1">
    <location>
        <begin position="63"/>
        <end position="83"/>
    </location>
</feature>
<evidence type="ECO:0000313" key="2">
    <source>
        <dbReference type="EMBL" id="MBG8555272.1"/>
    </source>
</evidence>
<reference evidence="2 3" key="1">
    <citation type="submission" date="2020-11" db="EMBL/GenBank/DDBJ databases">
        <title>Hymenobacter sp.</title>
        <authorList>
            <person name="Kim M.K."/>
        </authorList>
    </citation>
    <scope>NUCLEOTIDE SEQUENCE [LARGE SCALE GENOMIC DNA]</scope>
    <source>
        <strain evidence="2 3">BT594</strain>
    </source>
</reference>